<dbReference type="PANTHER" id="PTHR44086:SF10">
    <property type="entry name" value="THIOSULFATE SULFURTRANSFERASE_RHODANESE-LIKE DOMAIN-CONTAINING PROTEIN 3"/>
    <property type="match status" value="1"/>
</dbReference>
<accession>A0A640KBJ7</accession>
<dbReference type="OrthoDB" id="566238at2759"/>
<dbReference type="Pfam" id="PF00581">
    <property type="entry name" value="Rhodanese"/>
    <property type="match status" value="1"/>
</dbReference>
<dbReference type="PANTHER" id="PTHR44086">
    <property type="entry name" value="THIOSULFATE SULFURTRANSFERASE RDL2, MITOCHONDRIAL-RELATED"/>
    <property type="match status" value="1"/>
</dbReference>
<evidence type="ECO:0000313" key="3">
    <source>
        <dbReference type="EMBL" id="GET86404.1"/>
    </source>
</evidence>
<feature type="domain" description="Rhodanese" evidence="2">
    <location>
        <begin position="130"/>
        <end position="232"/>
    </location>
</feature>
<evidence type="ECO:0000259" key="2">
    <source>
        <dbReference type="PROSITE" id="PS50206"/>
    </source>
</evidence>
<dbReference type="PROSITE" id="PS50206">
    <property type="entry name" value="RHODANESE_3"/>
    <property type="match status" value="1"/>
</dbReference>
<dbReference type="GO" id="GO:0005739">
    <property type="term" value="C:mitochondrion"/>
    <property type="evidence" value="ECO:0007669"/>
    <property type="project" value="TreeGrafter"/>
</dbReference>
<protein>
    <recommendedName>
        <fullName evidence="2">Rhodanese domain-containing protein</fullName>
    </recommendedName>
</protein>
<dbReference type="Gene3D" id="3.40.250.10">
    <property type="entry name" value="Rhodanese-like domain"/>
    <property type="match status" value="1"/>
</dbReference>
<comment type="caution">
    <text evidence="3">The sequence shown here is derived from an EMBL/GenBank/DDBJ whole genome shotgun (WGS) entry which is preliminary data.</text>
</comment>
<gene>
    <name evidence="3" type="ORF">LtaPh_0914800</name>
</gene>
<proteinExistence type="predicted"/>
<reference evidence="3" key="1">
    <citation type="submission" date="2019-11" db="EMBL/GenBank/DDBJ databases">
        <title>Leishmania tarentolae CDS.</title>
        <authorList>
            <person name="Goto Y."/>
            <person name="Yamagishi J."/>
        </authorList>
    </citation>
    <scope>NUCLEOTIDE SEQUENCE [LARGE SCALE GENOMIC DNA]</scope>
    <source>
        <strain evidence="3">Parrot Tar II</strain>
    </source>
</reference>
<name>A0A640KBJ7_LEITA</name>
<dbReference type="InterPro" id="IPR036873">
    <property type="entry name" value="Rhodanese-like_dom_sf"/>
</dbReference>
<dbReference type="Proteomes" id="UP000419144">
    <property type="component" value="Unassembled WGS sequence"/>
</dbReference>
<dbReference type="SUPFAM" id="SSF52821">
    <property type="entry name" value="Rhodanese/Cell cycle control phosphatase"/>
    <property type="match status" value="1"/>
</dbReference>
<dbReference type="GO" id="GO:0004792">
    <property type="term" value="F:thiosulfate-cyanide sulfurtransferase activity"/>
    <property type="evidence" value="ECO:0007669"/>
    <property type="project" value="TreeGrafter"/>
</dbReference>
<dbReference type="EMBL" id="BLBS01000010">
    <property type="protein sequence ID" value="GET86404.1"/>
    <property type="molecule type" value="Genomic_DNA"/>
</dbReference>
<keyword evidence="4" id="KW-1185">Reference proteome</keyword>
<feature type="chain" id="PRO_5024820636" description="Rhodanese domain-containing protein" evidence="1">
    <location>
        <begin position="26"/>
        <end position="235"/>
    </location>
</feature>
<evidence type="ECO:0000256" key="1">
    <source>
        <dbReference type="SAM" id="SignalP"/>
    </source>
</evidence>
<feature type="signal peptide" evidence="1">
    <location>
        <begin position="1"/>
        <end position="25"/>
    </location>
</feature>
<evidence type="ECO:0000313" key="4">
    <source>
        <dbReference type="Proteomes" id="UP000419144"/>
    </source>
</evidence>
<dbReference type="AlphaFoldDB" id="A0A640KBJ7"/>
<organism evidence="3 4">
    <name type="scientific">Leishmania tarentolae</name>
    <name type="common">Sauroleishmania tarentolae</name>
    <dbReference type="NCBI Taxonomy" id="5689"/>
    <lineage>
        <taxon>Eukaryota</taxon>
        <taxon>Discoba</taxon>
        <taxon>Euglenozoa</taxon>
        <taxon>Kinetoplastea</taxon>
        <taxon>Metakinetoplastina</taxon>
        <taxon>Trypanosomatida</taxon>
        <taxon>Trypanosomatidae</taxon>
        <taxon>Leishmaniinae</taxon>
        <taxon>Leishmania</taxon>
        <taxon>lizard Leishmania</taxon>
    </lineage>
</organism>
<dbReference type="InterPro" id="IPR001763">
    <property type="entry name" value="Rhodanese-like_dom"/>
</dbReference>
<sequence>MPRSPASAWSPSLLAFLLSFYLSHAALRTHHIITAEAIAAVPSPSRRALYMYTCVFSGVCTSAKFWRRRTVELLCTYRGTIFPVTNVLRHTTSLRDNAVPCSAAMPLPEFTHPFNVYEAQEVVRALQAGTESGVYLLDVREEFEVQAVRPLPHALVIYFRDFHGAIQMRESAFQRKYGVRKPHKNDRILVYALNQLRASSAGSYLHAHGYKFVVFLNAKLSEYLDSTQNKLDEDL</sequence>
<keyword evidence="1" id="KW-0732">Signal</keyword>
<dbReference type="VEuPathDB" id="TriTrypDB:LtaPh_0914800"/>